<evidence type="ECO:0000256" key="2">
    <source>
        <dbReference type="ARBA" id="ARBA00022759"/>
    </source>
</evidence>
<dbReference type="GO" id="GO:0004519">
    <property type="term" value="F:endonuclease activity"/>
    <property type="evidence" value="ECO:0007669"/>
    <property type="project" value="UniProtKB-KW"/>
</dbReference>
<evidence type="ECO:0000256" key="1">
    <source>
        <dbReference type="ARBA" id="ARBA00022722"/>
    </source>
</evidence>
<evidence type="ECO:0000256" key="3">
    <source>
        <dbReference type="ARBA" id="ARBA00022801"/>
    </source>
</evidence>
<protein>
    <submittedName>
        <fullName evidence="6">Uncharacterized protein</fullName>
    </submittedName>
</protein>
<evidence type="ECO:0000313" key="6">
    <source>
        <dbReference type="EMBL" id="KAJ8410669.1"/>
    </source>
</evidence>
<dbReference type="SUPFAM" id="SSF52980">
    <property type="entry name" value="Restriction endonuclease-like"/>
    <property type="match status" value="1"/>
</dbReference>
<sequence length="88" mass="9765">MSANTAGARENDPSPLPRPEEVPLGVGVQMDRLMVEAVEQQTRGQSENPLWFAWHRNRITASIAHRVSHSRFVNGRSDTPPASYLTAI</sequence>
<dbReference type="Pfam" id="PF01771">
    <property type="entry name" value="Viral_alk_exo"/>
    <property type="match status" value="1"/>
</dbReference>
<gene>
    <name evidence="6" type="ORF">AAFF_G00186260</name>
</gene>
<name>A0AAD7WWC8_9TELE</name>
<accession>A0AAD7WWC8</accession>
<keyword evidence="7" id="KW-1185">Reference proteome</keyword>
<proteinExistence type="predicted"/>
<feature type="region of interest" description="Disordered" evidence="5">
    <location>
        <begin position="1"/>
        <end position="24"/>
    </location>
</feature>
<dbReference type="EMBL" id="JAINUG010000025">
    <property type="protein sequence ID" value="KAJ8410669.1"/>
    <property type="molecule type" value="Genomic_DNA"/>
</dbReference>
<reference evidence="6" key="1">
    <citation type="journal article" date="2023" name="Science">
        <title>Genome structures resolve the early diversification of teleost fishes.</title>
        <authorList>
            <person name="Parey E."/>
            <person name="Louis A."/>
            <person name="Montfort J."/>
            <person name="Bouchez O."/>
            <person name="Roques C."/>
            <person name="Iampietro C."/>
            <person name="Lluch J."/>
            <person name="Castinel A."/>
            <person name="Donnadieu C."/>
            <person name="Desvignes T."/>
            <person name="Floi Bucao C."/>
            <person name="Jouanno E."/>
            <person name="Wen M."/>
            <person name="Mejri S."/>
            <person name="Dirks R."/>
            <person name="Jansen H."/>
            <person name="Henkel C."/>
            <person name="Chen W.J."/>
            <person name="Zahm M."/>
            <person name="Cabau C."/>
            <person name="Klopp C."/>
            <person name="Thompson A.W."/>
            <person name="Robinson-Rechavi M."/>
            <person name="Braasch I."/>
            <person name="Lecointre G."/>
            <person name="Bobe J."/>
            <person name="Postlethwait J.H."/>
            <person name="Berthelot C."/>
            <person name="Roest Crollius H."/>
            <person name="Guiguen Y."/>
        </authorList>
    </citation>
    <scope>NUCLEOTIDE SEQUENCE</scope>
    <source>
        <strain evidence="6">NC1722</strain>
    </source>
</reference>
<comment type="caution">
    <text evidence="6">The sequence shown here is derived from an EMBL/GenBank/DDBJ whole genome shotgun (WGS) entry which is preliminary data.</text>
</comment>
<feature type="non-terminal residue" evidence="6">
    <location>
        <position position="1"/>
    </location>
</feature>
<evidence type="ECO:0000256" key="5">
    <source>
        <dbReference type="SAM" id="MobiDB-lite"/>
    </source>
</evidence>
<dbReference type="InterPro" id="IPR011335">
    <property type="entry name" value="Restrct_endonuc-II-like"/>
</dbReference>
<keyword evidence="1" id="KW-0540">Nuclease</keyword>
<keyword evidence="2" id="KW-0255">Endonuclease</keyword>
<dbReference type="GO" id="GO:0004527">
    <property type="term" value="F:exonuclease activity"/>
    <property type="evidence" value="ECO:0007669"/>
    <property type="project" value="UniProtKB-KW"/>
</dbReference>
<dbReference type="GO" id="GO:0006281">
    <property type="term" value="P:DNA repair"/>
    <property type="evidence" value="ECO:0007669"/>
    <property type="project" value="UniProtKB-ARBA"/>
</dbReference>
<keyword evidence="3" id="KW-0378">Hydrolase</keyword>
<dbReference type="Proteomes" id="UP001221898">
    <property type="component" value="Unassembled WGS sequence"/>
</dbReference>
<evidence type="ECO:0000313" key="7">
    <source>
        <dbReference type="Proteomes" id="UP001221898"/>
    </source>
</evidence>
<dbReference type="InterPro" id="IPR034720">
    <property type="entry name" value="Viral_alk_exo"/>
</dbReference>
<organism evidence="6 7">
    <name type="scientific">Aldrovandia affinis</name>
    <dbReference type="NCBI Taxonomy" id="143900"/>
    <lineage>
        <taxon>Eukaryota</taxon>
        <taxon>Metazoa</taxon>
        <taxon>Chordata</taxon>
        <taxon>Craniata</taxon>
        <taxon>Vertebrata</taxon>
        <taxon>Euteleostomi</taxon>
        <taxon>Actinopterygii</taxon>
        <taxon>Neopterygii</taxon>
        <taxon>Teleostei</taxon>
        <taxon>Notacanthiformes</taxon>
        <taxon>Halosauridae</taxon>
        <taxon>Aldrovandia</taxon>
    </lineage>
</organism>
<dbReference type="AlphaFoldDB" id="A0AAD7WWC8"/>
<keyword evidence="4" id="KW-0269">Exonuclease</keyword>
<evidence type="ECO:0000256" key="4">
    <source>
        <dbReference type="ARBA" id="ARBA00022839"/>
    </source>
</evidence>